<dbReference type="Pfam" id="PF08238">
    <property type="entry name" value="Sel1"/>
    <property type="match status" value="1"/>
</dbReference>
<feature type="compositionally biased region" description="Pro residues" evidence="6">
    <location>
        <begin position="1"/>
        <end position="10"/>
    </location>
</feature>
<dbReference type="InterPro" id="IPR011990">
    <property type="entry name" value="TPR-like_helical_dom_sf"/>
</dbReference>
<dbReference type="InterPro" id="IPR006597">
    <property type="entry name" value="Sel1-like"/>
</dbReference>
<evidence type="ECO:0000256" key="4">
    <source>
        <dbReference type="ARBA" id="ARBA00022989"/>
    </source>
</evidence>
<feature type="transmembrane region" description="Helical" evidence="7">
    <location>
        <begin position="60"/>
        <end position="76"/>
    </location>
</feature>
<comment type="subcellular location">
    <subcellularLocation>
        <location evidence="1">Membrane</location>
        <topology evidence="1">Multi-pass membrane protein</topology>
    </subcellularLocation>
</comment>
<dbReference type="GO" id="GO:0000139">
    <property type="term" value="C:Golgi membrane"/>
    <property type="evidence" value="ECO:0007669"/>
    <property type="project" value="TreeGrafter"/>
</dbReference>
<dbReference type="EMBL" id="CAJNOR010003081">
    <property type="protein sequence ID" value="CAF1375287.1"/>
    <property type="molecule type" value="Genomic_DNA"/>
</dbReference>
<evidence type="ECO:0000256" key="1">
    <source>
        <dbReference type="ARBA" id="ARBA00004141"/>
    </source>
</evidence>
<accession>A0A815J6R6</accession>
<feature type="transmembrane region" description="Helical" evidence="7">
    <location>
        <begin position="199"/>
        <end position="225"/>
    </location>
</feature>
<evidence type="ECO:0000313" key="9">
    <source>
        <dbReference type="Proteomes" id="UP000663828"/>
    </source>
</evidence>
<feature type="transmembrane region" description="Helical" evidence="7">
    <location>
        <begin position="96"/>
        <end position="119"/>
    </location>
</feature>
<feature type="transmembrane region" description="Helical" evidence="7">
    <location>
        <begin position="169"/>
        <end position="187"/>
    </location>
</feature>
<organism evidence="8 9">
    <name type="scientific">Adineta ricciae</name>
    <name type="common">Rotifer</name>
    <dbReference type="NCBI Taxonomy" id="249248"/>
    <lineage>
        <taxon>Eukaryota</taxon>
        <taxon>Metazoa</taxon>
        <taxon>Spiralia</taxon>
        <taxon>Gnathifera</taxon>
        <taxon>Rotifera</taxon>
        <taxon>Eurotatoria</taxon>
        <taxon>Bdelloidea</taxon>
        <taxon>Adinetida</taxon>
        <taxon>Adinetidae</taxon>
        <taxon>Adineta</taxon>
    </lineage>
</organism>
<feature type="region of interest" description="Disordered" evidence="6">
    <location>
        <begin position="1"/>
        <end position="33"/>
    </location>
</feature>
<proteinExistence type="inferred from homology"/>
<feature type="compositionally biased region" description="Polar residues" evidence="6">
    <location>
        <begin position="543"/>
        <end position="559"/>
    </location>
</feature>
<protein>
    <submittedName>
        <fullName evidence="8">Uncharacterized protein</fullName>
    </submittedName>
</protein>
<feature type="transmembrane region" description="Helical" evidence="7">
    <location>
        <begin position="237"/>
        <end position="258"/>
    </location>
</feature>
<dbReference type="AlphaFoldDB" id="A0A815J6R6"/>
<evidence type="ECO:0000256" key="7">
    <source>
        <dbReference type="SAM" id="Phobius"/>
    </source>
</evidence>
<keyword evidence="9" id="KW-1185">Reference proteome</keyword>
<dbReference type="SMART" id="SM00671">
    <property type="entry name" value="SEL1"/>
    <property type="match status" value="1"/>
</dbReference>
<evidence type="ECO:0000256" key="5">
    <source>
        <dbReference type="ARBA" id="ARBA00023136"/>
    </source>
</evidence>
<evidence type="ECO:0000256" key="2">
    <source>
        <dbReference type="ARBA" id="ARBA00006293"/>
    </source>
</evidence>
<evidence type="ECO:0000313" key="8">
    <source>
        <dbReference type="EMBL" id="CAF1375287.1"/>
    </source>
</evidence>
<reference evidence="8" key="1">
    <citation type="submission" date="2021-02" db="EMBL/GenBank/DDBJ databases">
        <authorList>
            <person name="Nowell W R."/>
        </authorList>
    </citation>
    <scope>NUCLEOTIDE SEQUENCE</scope>
</reference>
<dbReference type="Pfam" id="PF05216">
    <property type="entry name" value="UNC-50"/>
    <property type="match status" value="1"/>
</dbReference>
<keyword evidence="4 7" id="KW-1133">Transmembrane helix</keyword>
<dbReference type="Gene3D" id="1.25.40.10">
    <property type="entry name" value="Tetratricopeptide repeat domain"/>
    <property type="match status" value="1"/>
</dbReference>
<dbReference type="SUPFAM" id="SSF81901">
    <property type="entry name" value="HCP-like"/>
    <property type="match status" value="1"/>
</dbReference>
<dbReference type="PANTHER" id="PTHR12841">
    <property type="entry name" value="PROTEIN UNC-50 HOMOLOG"/>
    <property type="match status" value="1"/>
</dbReference>
<dbReference type="Proteomes" id="UP000663828">
    <property type="component" value="Unassembled WGS sequence"/>
</dbReference>
<feature type="transmembrane region" description="Helical" evidence="7">
    <location>
        <begin position="125"/>
        <end position="148"/>
    </location>
</feature>
<gene>
    <name evidence="8" type="ORF">XAT740_LOCUS32767</name>
</gene>
<feature type="compositionally biased region" description="Low complexity" evidence="6">
    <location>
        <begin position="11"/>
        <end position="24"/>
    </location>
</feature>
<comment type="similarity">
    <text evidence="2">Belongs to the unc-50 family.</text>
</comment>
<evidence type="ECO:0000256" key="3">
    <source>
        <dbReference type="ARBA" id="ARBA00022692"/>
    </source>
</evidence>
<feature type="region of interest" description="Disordered" evidence="6">
    <location>
        <begin position="543"/>
        <end position="562"/>
    </location>
</feature>
<keyword evidence="5 7" id="KW-0472">Membrane</keyword>
<evidence type="ECO:0000256" key="6">
    <source>
        <dbReference type="SAM" id="MobiDB-lite"/>
    </source>
</evidence>
<dbReference type="InterPro" id="IPR007881">
    <property type="entry name" value="UNC-50"/>
</dbReference>
<keyword evidence="3 7" id="KW-0812">Transmembrane</keyword>
<sequence length="597" mass="68658">MYVPMSPPPVLTSNTTNNSTSLNVGDNPSSQSMFDRHSAAAKRYKYLRRLLKFRQMDFEFAIWQIIHLFIAPQKVFRAFQYRKQTKNQWARDDPAFLVLLMVFLVVSSIIIGLVLGMGFFGIIKLVLWVVLVDCVLVGLLISTIYWYIANRYLIANPKSNLDVEWAYCFDVHLNAVLPLLTILHIGQLPFLNSFAVNTGFFYCLFGNTVWAIATGYYVYILFLGFSALPFLRNVHVLLYPLTGLLLVYILSILVQWNFTQMIVTFYEYRVGHKRHEQNEKKWKANKQQWKAKPDVIGCILSQYRTVFLQRETQLIMWRLANSVYRAFRNTATHRCSQDAVVSITTIYNTDDDSNSKNKQECLFERKHDIHQILANNQFSYRNIEKLQDQLKNISLKKVPIQKIDVVKVVEAPKLEPVVNHDESDLKSEQTLDSLLKNDETCMKTIKELKNLHEETMSMINLEIALDALESGNVQFGVEALQASAKNGTNAAALYNLGICYERGIGVKQDRAKACDYYRWAADLGHTNAQYSLTRLSNRIDLNDSQANTSSENSPKNSATPRRKTRFRLSLLDNYLDDQSFHNGHPYESKDLTVACLL</sequence>
<dbReference type="PANTHER" id="PTHR12841:SF6">
    <property type="entry name" value="PROTEIN UNC-50 HOMOLOG"/>
    <property type="match status" value="1"/>
</dbReference>
<name>A0A815J6R6_ADIRI</name>
<comment type="caution">
    <text evidence="8">The sequence shown here is derived from an EMBL/GenBank/DDBJ whole genome shotgun (WGS) entry which is preliminary data.</text>
</comment>